<dbReference type="OrthoDB" id="2440158at2759"/>
<evidence type="ECO:0000256" key="2">
    <source>
        <dbReference type="SAM" id="SignalP"/>
    </source>
</evidence>
<feature type="region of interest" description="Disordered" evidence="1">
    <location>
        <begin position="158"/>
        <end position="183"/>
    </location>
</feature>
<keyword evidence="4" id="KW-1185">Reference proteome</keyword>
<evidence type="ECO:0000313" key="4">
    <source>
        <dbReference type="Proteomes" id="UP000243308"/>
    </source>
</evidence>
<evidence type="ECO:0000256" key="1">
    <source>
        <dbReference type="SAM" id="MobiDB-lite"/>
    </source>
</evidence>
<dbReference type="EMBL" id="KN042429">
    <property type="protein sequence ID" value="KFH63118.1"/>
    <property type="molecule type" value="Genomic_DNA"/>
</dbReference>
<sequence>MAITSRLCLTLAIALAVVGTFPHNVHALAAEGAPVPPTADVADDTFDYEQYQSPPIWTHAQPIDHNNVHIMDTQPGDDGYIPIQYRPGGARGGDNDGHHGRRRRSFEKRIQHKRAVIYDDDAHLSLLQDVEFGAVVDTDLPVIEFEKRSSFVKRALVDDEGEVQEQEEEEKEEEDAEGYDGVDETFEFDGDVEVGGKLNRIFEGQDIVIDSDFENEEEEEEEEDEGEEGEYDEDEERRLDSEAGLQDWVEEMKSEEYFDLAGHPDGQDEEEEGEGGVHAYDEDEPSPSEEEIFAASWTH</sequence>
<organism evidence="3 4">
    <name type="scientific">Podila verticillata NRRL 6337</name>
    <dbReference type="NCBI Taxonomy" id="1069443"/>
    <lineage>
        <taxon>Eukaryota</taxon>
        <taxon>Fungi</taxon>
        <taxon>Fungi incertae sedis</taxon>
        <taxon>Mucoromycota</taxon>
        <taxon>Mortierellomycotina</taxon>
        <taxon>Mortierellomycetes</taxon>
        <taxon>Mortierellales</taxon>
        <taxon>Mortierellaceae</taxon>
        <taxon>Podila</taxon>
    </lineage>
</organism>
<name>A0A086TME1_9FUNG</name>
<feature type="compositionally biased region" description="Acidic residues" evidence="1">
    <location>
        <begin position="281"/>
        <end position="292"/>
    </location>
</feature>
<feature type="chain" id="PRO_5001815907" evidence="2">
    <location>
        <begin position="28"/>
        <end position="299"/>
    </location>
</feature>
<evidence type="ECO:0000313" key="3">
    <source>
        <dbReference type="EMBL" id="KFH63118.1"/>
    </source>
</evidence>
<feature type="signal peptide" evidence="2">
    <location>
        <begin position="1"/>
        <end position="27"/>
    </location>
</feature>
<gene>
    <name evidence="3" type="ORF">MVEG_11155</name>
</gene>
<dbReference type="Proteomes" id="UP000243308">
    <property type="component" value="Unassembled WGS sequence"/>
</dbReference>
<protein>
    <submittedName>
        <fullName evidence="3">Uncharacterized protein</fullName>
    </submittedName>
</protein>
<feature type="compositionally biased region" description="Acidic residues" evidence="1">
    <location>
        <begin position="209"/>
        <end position="235"/>
    </location>
</feature>
<proteinExistence type="predicted"/>
<keyword evidence="2" id="KW-0732">Signal</keyword>
<dbReference type="AlphaFoldDB" id="A0A086TME1"/>
<feature type="region of interest" description="Disordered" evidence="1">
    <location>
        <begin position="205"/>
        <end position="299"/>
    </location>
</feature>
<reference evidence="3 4" key="1">
    <citation type="submission" date="2011-02" db="EMBL/GenBank/DDBJ databases">
        <title>The Genome Sequence of Mortierella verticillata NRRL 6337.</title>
        <authorList>
            <consortium name="The Broad Institute Genome Sequencing Platform"/>
            <person name="Russ C."/>
            <person name="Cuomo C."/>
            <person name="Burger G."/>
            <person name="Gray M.W."/>
            <person name="Holland P.W.H."/>
            <person name="King N."/>
            <person name="Lang F.B.F."/>
            <person name="Roger A.J."/>
            <person name="Ruiz-Trillo I."/>
            <person name="Young S.K."/>
            <person name="Zeng Q."/>
            <person name="Gargeya S."/>
            <person name="Alvarado L."/>
            <person name="Berlin A."/>
            <person name="Chapman S.B."/>
            <person name="Chen Z."/>
            <person name="Freedman E."/>
            <person name="Gellesch M."/>
            <person name="Goldberg J."/>
            <person name="Griggs A."/>
            <person name="Gujja S."/>
            <person name="Heilman E."/>
            <person name="Heiman D."/>
            <person name="Howarth C."/>
            <person name="Mehta T."/>
            <person name="Neiman D."/>
            <person name="Pearson M."/>
            <person name="Roberts A."/>
            <person name="Saif S."/>
            <person name="Shea T."/>
            <person name="Shenoy N."/>
            <person name="Sisk P."/>
            <person name="Stolte C."/>
            <person name="Sykes S."/>
            <person name="White J."/>
            <person name="Yandava C."/>
            <person name="Haas B."/>
            <person name="Nusbaum C."/>
            <person name="Birren B."/>
        </authorList>
    </citation>
    <scope>NUCLEOTIDE SEQUENCE [LARGE SCALE GENOMIC DNA]</scope>
    <source>
        <strain evidence="3 4">NRRL 6337</strain>
    </source>
</reference>
<accession>A0A086TME1</accession>